<dbReference type="AlphaFoldDB" id="A0A6C0I3N7"/>
<protein>
    <submittedName>
        <fullName evidence="1">Uncharacterized protein</fullName>
    </submittedName>
</protein>
<dbReference type="EMBL" id="MN740088">
    <property type="protein sequence ID" value="QHT87392.1"/>
    <property type="molecule type" value="Genomic_DNA"/>
</dbReference>
<organism evidence="1">
    <name type="scientific">viral metagenome</name>
    <dbReference type="NCBI Taxonomy" id="1070528"/>
    <lineage>
        <taxon>unclassified sequences</taxon>
        <taxon>metagenomes</taxon>
        <taxon>organismal metagenomes</taxon>
    </lineage>
</organism>
<proteinExistence type="predicted"/>
<sequence>MTMNSINTYHYYTTMSNDSLDKDKFINQLREELENTKRELELTKEHLKKYTAPACKKKYYQDNKEEINRKKKEYKPTEEQKKMWARTAYLKKKAEKDNSSVINI</sequence>
<accession>A0A6C0I3N7</accession>
<evidence type="ECO:0000313" key="1">
    <source>
        <dbReference type="EMBL" id="QHT87392.1"/>
    </source>
</evidence>
<reference evidence="1" key="1">
    <citation type="journal article" date="2020" name="Nature">
        <title>Giant virus diversity and host interactions through global metagenomics.</title>
        <authorList>
            <person name="Schulz F."/>
            <person name="Roux S."/>
            <person name="Paez-Espino D."/>
            <person name="Jungbluth S."/>
            <person name="Walsh D.A."/>
            <person name="Denef V.J."/>
            <person name="McMahon K.D."/>
            <person name="Konstantinidis K.T."/>
            <person name="Eloe-Fadrosh E.A."/>
            <person name="Kyrpides N.C."/>
            <person name="Woyke T."/>
        </authorList>
    </citation>
    <scope>NUCLEOTIDE SEQUENCE</scope>
    <source>
        <strain evidence="1">GVMAG-M-3300023184-190</strain>
    </source>
</reference>
<name>A0A6C0I3N7_9ZZZZ</name>